<dbReference type="InterPro" id="IPR027619">
    <property type="entry name" value="C-S_lyase_PatB-like"/>
</dbReference>
<evidence type="ECO:0000259" key="6">
    <source>
        <dbReference type="Pfam" id="PF00155"/>
    </source>
</evidence>
<evidence type="ECO:0000313" key="8">
    <source>
        <dbReference type="Proteomes" id="UP000243255"/>
    </source>
</evidence>
<dbReference type="GO" id="GO:0030170">
    <property type="term" value="F:pyridoxal phosphate binding"/>
    <property type="evidence" value="ECO:0007669"/>
    <property type="project" value="InterPro"/>
</dbReference>
<organism evidence="7 8">
    <name type="scientific">Asaccharospora irregularis DSM 2635</name>
    <dbReference type="NCBI Taxonomy" id="1121321"/>
    <lineage>
        <taxon>Bacteria</taxon>
        <taxon>Bacillati</taxon>
        <taxon>Bacillota</taxon>
        <taxon>Clostridia</taxon>
        <taxon>Peptostreptococcales</taxon>
        <taxon>Peptostreptococcaceae</taxon>
        <taxon>Asaccharospora</taxon>
    </lineage>
</organism>
<keyword evidence="4 7" id="KW-0456">Lyase</keyword>
<dbReference type="InterPro" id="IPR004839">
    <property type="entry name" value="Aminotransferase_I/II_large"/>
</dbReference>
<evidence type="ECO:0000313" key="7">
    <source>
        <dbReference type="EMBL" id="SHG78693.1"/>
    </source>
</evidence>
<keyword evidence="3" id="KW-0663">Pyridoxal phosphate</keyword>
<dbReference type="AlphaFoldDB" id="A0A1M5MPK3"/>
<proteinExistence type="inferred from homology"/>
<comment type="cofactor">
    <cofactor evidence="1">
        <name>pyridoxal 5'-phosphate</name>
        <dbReference type="ChEBI" id="CHEBI:597326"/>
    </cofactor>
</comment>
<dbReference type="PANTHER" id="PTHR43525">
    <property type="entry name" value="PROTEIN MALY"/>
    <property type="match status" value="1"/>
</dbReference>
<evidence type="ECO:0000256" key="3">
    <source>
        <dbReference type="ARBA" id="ARBA00022898"/>
    </source>
</evidence>
<dbReference type="InterPro" id="IPR051798">
    <property type="entry name" value="Class-II_PLP-Dep_Aminotrans"/>
</dbReference>
<feature type="domain" description="Aminotransferase class I/classII large" evidence="6">
    <location>
        <begin position="53"/>
        <end position="388"/>
    </location>
</feature>
<evidence type="ECO:0000256" key="4">
    <source>
        <dbReference type="ARBA" id="ARBA00023239"/>
    </source>
</evidence>
<dbReference type="CDD" id="cd00609">
    <property type="entry name" value="AAT_like"/>
    <property type="match status" value="1"/>
</dbReference>
<comment type="similarity">
    <text evidence="5">Belongs to the class-II pyridoxal-phosphate-dependent aminotransferase family. MalY/PatB cystathionine beta-lyase subfamily.</text>
</comment>
<dbReference type="Proteomes" id="UP000243255">
    <property type="component" value="Unassembled WGS sequence"/>
</dbReference>
<dbReference type="OrthoDB" id="9802872at2"/>
<dbReference type="InterPro" id="IPR015421">
    <property type="entry name" value="PyrdxlP-dep_Trfase_major"/>
</dbReference>
<dbReference type="STRING" id="1121321.SAMN04488530_10782"/>
<dbReference type="GO" id="GO:0047804">
    <property type="term" value="F:cysteine-S-conjugate beta-lyase activity"/>
    <property type="evidence" value="ECO:0007669"/>
    <property type="project" value="UniProtKB-EC"/>
</dbReference>
<dbReference type="InterPro" id="IPR015422">
    <property type="entry name" value="PyrdxlP-dep_Trfase_small"/>
</dbReference>
<dbReference type="Pfam" id="PF00155">
    <property type="entry name" value="Aminotran_1_2"/>
    <property type="match status" value="1"/>
</dbReference>
<dbReference type="RefSeq" id="WP_073124878.1">
    <property type="nucleotide sequence ID" value="NZ_BAABCH010000024.1"/>
</dbReference>
<dbReference type="Gene3D" id="3.90.1150.10">
    <property type="entry name" value="Aspartate Aminotransferase, domain 1"/>
    <property type="match status" value="1"/>
</dbReference>
<dbReference type="Gene3D" id="3.40.640.10">
    <property type="entry name" value="Type I PLP-dependent aspartate aminotransferase-like (Major domain)"/>
    <property type="match status" value="1"/>
</dbReference>
<name>A0A1M5MPK3_9FIRM</name>
<dbReference type="InterPro" id="IPR015424">
    <property type="entry name" value="PyrdxlP-dep_Trfase"/>
</dbReference>
<evidence type="ECO:0000256" key="5">
    <source>
        <dbReference type="ARBA" id="ARBA00037974"/>
    </source>
</evidence>
<keyword evidence="8" id="KW-1185">Reference proteome</keyword>
<dbReference type="EC" id="4.4.1.13" evidence="2"/>
<accession>A0A1M5MPK3</accession>
<evidence type="ECO:0000256" key="2">
    <source>
        <dbReference type="ARBA" id="ARBA00012224"/>
    </source>
</evidence>
<protein>
    <recommendedName>
        <fullName evidence="2">cysteine-S-conjugate beta-lyase</fullName>
        <ecNumber evidence="2">4.4.1.13</ecNumber>
    </recommendedName>
</protein>
<dbReference type="EMBL" id="FQWX01000007">
    <property type="protein sequence ID" value="SHG78693.1"/>
    <property type="molecule type" value="Genomic_DNA"/>
</dbReference>
<dbReference type="NCBIfam" id="TIGR04350">
    <property type="entry name" value="C_S_lyase_PatB"/>
    <property type="match status" value="1"/>
</dbReference>
<gene>
    <name evidence="7" type="ORF">SAMN04488530_10782</name>
</gene>
<evidence type="ECO:0000256" key="1">
    <source>
        <dbReference type="ARBA" id="ARBA00001933"/>
    </source>
</evidence>
<dbReference type="SUPFAM" id="SSF53383">
    <property type="entry name" value="PLP-dependent transferases"/>
    <property type="match status" value="1"/>
</dbReference>
<reference evidence="8" key="1">
    <citation type="submission" date="2016-11" db="EMBL/GenBank/DDBJ databases">
        <authorList>
            <person name="Varghese N."/>
            <person name="Submissions S."/>
        </authorList>
    </citation>
    <scope>NUCLEOTIDE SEQUENCE [LARGE SCALE GENOMIC DNA]</scope>
    <source>
        <strain evidence="8">DSM 2635</strain>
    </source>
</reference>
<dbReference type="PANTHER" id="PTHR43525:SF1">
    <property type="entry name" value="PROTEIN MALY"/>
    <property type="match status" value="1"/>
</dbReference>
<sequence>MKKYDFDKKVSRLNTNSIKWDFRTNCSPKAQEDGLPLWIADMDFECADPIIDSLHKLVDHKIFGYSSNKTDEYYDAVCGWYKRRFNWDINREDIVFTPGVVPAVSLLIKILTEEGDGIIVQKPVYHPFEAKIKINKRRVVDNPLIYKNGEYTIDFEDLEEKAKSVENKLLILCSPHNPVGRVWKEEELKKIIEICKKHNLWVISDEIHSDLLRKGVKHTPMHSICGDYKDRVVVCTAPSKTFNLAGMQLSNIIISNKELRDKYKNEMMFTGVSMSPNPFAIVATIAAYNESEDWVDELNEYLDGNMEFIDTYLKENLPKVKLVKSQGTYLAWLDFTAYGLNEVELEDIMFKKANVLLDEGYIFGKEGVGFERVNAACPKSTLKDFLDRVKDAFKDM</sequence>